<dbReference type="EMBL" id="DTHG01000035">
    <property type="protein sequence ID" value="HGW91472.1"/>
    <property type="molecule type" value="Genomic_DNA"/>
</dbReference>
<reference evidence="2" key="1">
    <citation type="journal article" date="2020" name="mSystems">
        <title>Genome- and Community-Level Interaction Insights into Carbon Utilization and Element Cycling Functions of Hydrothermarchaeota in Hydrothermal Sediment.</title>
        <authorList>
            <person name="Zhou Z."/>
            <person name="Liu Y."/>
            <person name="Xu W."/>
            <person name="Pan J."/>
            <person name="Luo Z.H."/>
            <person name="Li M."/>
        </authorList>
    </citation>
    <scope>NUCLEOTIDE SEQUENCE [LARGE SCALE GENOMIC DNA]</scope>
    <source>
        <strain evidence="2">SpSt-780</strain>
    </source>
</reference>
<evidence type="ECO:0000256" key="1">
    <source>
        <dbReference type="SAM" id="Phobius"/>
    </source>
</evidence>
<dbReference type="AlphaFoldDB" id="A0A7C4UC80"/>
<comment type="caution">
    <text evidence="2">The sequence shown here is derived from an EMBL/GenBank/DDBJ whole genome shotgun (WGS) entry which is preliminary data.</text>
</comment>
<keyword evidence="1" id="KW-1133">Transmembrane helix</keyword>
<dbReference type="SUPFAM" id="SSF82171">
    <property type="entry name" value="DPP6 N-terminal domain-like"/>
    <property type="match status" value="1"/>
</dbReference>
<dbReference type="InterPro" id="IPR011042">
    <property type="entry name" value="6-blade_b-propeller_TolB-like"/>
</dbReference>
<evidence type="ECO:0000313" key="2">
    <source>
        <dbReference type="EMBL" id="HGW91472.1"/>
    </source>
</evidence>
<protein>
    <recommendedName>
        <fullName evidence="3">Dipeptidylpeptidase IV N-terminal domain-containing protein</fullName>
    </recommendedName>
</protein>
<dbReference type="Gene3D" id="2.120.10.30">
    <property type="entry name" value="TolB, C-terminal domain"/>
    <property type="match status" value="1"/>
</dbReference>
<feature type="transmembrane region" description="Helical" evidence="1">
    <location>
        <begin position="12"/>
        <end position="29"/>
    </location>
</feature>
<proteinExistence type="predicted"/>
<keyword evidence="1" id="KW-0812">Transmembrane</keyword>
<gene>
    <name evidence="2" type="ORF">ENV67_02895</name>
</gene>
<keyword evidence="1" id="KW-0472">Membrane</keyword>
<accession>A0A7C4UC80</accession>
<sequence length="308" mass="35099">MLWLKKILNNWYIKVVLLCLISMIYTGGWCEIKHPLNPNLKLVVGDTLNHSFHCSYPVVSPTGDVIYYLRANSDSVRFHELTFGSIYSINVDGTNNKEVLHGMYNALAISPDGKRLAVHLLTGNYYDPQPESLIIIYHLSDAKCDTYSTVKRWIWDIEFASDTQWLYYSVDAGTSGYNRTEFYRLNLSNSANELLKTIDEGIGGFDLTSDDSIYFDLEIALPQINPTNEKYAIGTPGFEGLVFTLRNIETHKLDSLAHSLIPYRGSVGYPYWFPNGKDIVFMAKPYSEPLGEIAGEIWILENFFEQIK</sequence>
<name>A0A7C4UC80_UNCW3</name>
<evidence type="ECO:0008006" key="3">
    <source>
        <dbReference type="Google" id="ProtNLM"/>
    </source>
</evidence>
<organism evidence="2">
    <name type="scientific">candidate division WOR-3 bacterium</name>
    <dbReference type="NCBI Taxonomy" id="2052148"/>
    <lineage>
        <taxon>Bacteria</taxon>
        <taxon>Bacteria division WOR-3</taxon>
    </lineage>
</organism>